<evidence type="ECO:0000313" key="6">
    <source>
        <dbReference type="Proteomes" id="UP000285301"/>
    </source>
</evidence>
<dbReference type="Pfam" id="PF00849">
    <property type="entry name" value="PseudoU_synth_2"/>
    <property type="match status" value="1"/>
</dbReference>
<dbReference type="STRING" id="1965070.A0A3S4QLC4"/>
<comment type="function">
    <text evidence="3">Responsible for synthesis of pseudouridine from uracil.</text>
</comment>
<gene>
    <name evidence="5" type="ORF">B4U79_04929</name>
</gene>
<dbReference type="SUPFAM" id="SSF55120">
    <property type="entry name" value="Pseudouridine synthase"/>
    <property type="match status" value="1"/>
</dbReference>
<dbReference type="PANTHER" id="PTHR21600">
    <property type="entry name" value="MITOCHONDRIAL RNA PSEUDOURIDINE SYNTHASE"/>
    <property type="match status" value="1"/>
</dbReference>
<dbReference type="InterPro" id="IPR050188">
    <property type="entry name" value="RluA_PseudoU_synthase"/>
</dbReference>
<comment type="caution">
    <text evidence="5">The sequence shown here is derived from an EMBL/GenBank/DDBJ whole genome shotgun (WGS) entry which is preliminary data.</text>
</comment>
<dbReference type="InterPro" id="IPR006225">
    <property type="entry name" value="PsdUridine_synth_RluC/D"/>
</dbReference>
<evidence type="ECO:0000313" key="5">
    <source>
        <dbReference type="EMBL" id="RWS04894.1"/>
    </source>
</evidence>
<protein>
    <recommendedName>
        <fullName evidence="3">Pseudouridine synthase</fullName>
        <ecNumber evidence="3">5.4.99.-</ecNumber>
    </recommendedName>
</protein>
<dbReference type="GO" id="GO:0003723">
    <property type="term" value="F:RNA binding"/>
    <property type="evidence" value="ECO:0007669"/>
    <property type="project" value="UniProtKB-KW"/>
</dbReference>
<dbReference type="AlphaFoldDB" id="A0A3S4QLC4"/>
<feature type="non-terminal residue" evidence="5">
    <location>
        <position position="1"/>
    </location>
</feature>
<evidence type="ECO:0000259" key="4">
    <source>
        <dbReference type="Pfam" id="PF00849"/>
    </source>
</evidence>
<dbReference type="Proteomes" id="UP000285301">
    <property type="component" value="Unassembled WGS sequence"/>
</dbReference>
<keyword evidence="3" id="KW-0413">Isomerase</keyword>
<keyword evidence="6" id="KW-1185">Reference proteome</keyword>
<keyword evidence="2" id="KW-0694">RNA-binding</keyword>
<dbReference type="EC" id="5.4.99.-" evidence="3"/>
<dbReference type="PROSITE" id="PS50889">
    <property type="entry name" value="S4"/>
    <property type="match status" value="1"/>
</dbReference>
<proteinExistence type="inferred from homology"/>
<feature type="domain" description="Pseudouridine synthase RsuA/RluA-like" evidence="4">
    <location>
        <begin position="105"/>
        <end position="249"/>
    </location>
</feature>
<feature type="active site" evidence="1">
    <location>
        <position position="146"/>
    </location>
</feature>
<name>A0A3S4QLC4_9ACAR</name>
<evidence type="ECO:0000256" key="1">
    <source>
        <dbReference type="PIRSR" id="PIRSR606225-1"/>
    </source>
</evidence>
<reference evidence="5 6" key="1">
    <citation type="journal article" date="2018" name="Gigascience">
        <title>Genomes of trombidid mites reveal novel predicted allergens and laterally-transferred genes associated with secondary metabolism.</title>
        <authorList>
            <person name="Dong X."/>
            <person name="Chaisiri K."/>
            <person name="Xia D."/>
            <person name="Armstrong S.D."/>
            <person name="Fang Y."/>
            <person name="Donnelly M.J."/>
            <person name="Kadowaki T."/>
            <person name="McGarry J.W."/>
            <person name="Darby A.C."/>
            <person name="Makepeace B.L."/>
        </authorList>
    </citation>
    <scope>NUCLEOTIDE SEQUENCE [LARGE SCALE GENOMIC DNA]</scope>
    <source>
        <strain evidence="5">UoL-WK</strain>
    </source>
</reference>
<dbReference type="InterPro" id="IPR020103">
    <property type="entry name" value="PsdUridine_synth_cat_dom_sf"/>
</dbReference>
<dbReference type="GO" id="GO:0000455">
    <property type="term" value="P:enzyme-directed rRNA pseudouridine synthesis"/>
    <property type="evidence" value="ECO:0007669"/>
    <property type="project" value="TreeGrafter"/>
</dbReference>
<dbReference type="OrthoDB" id="424794at2759"/>
<dbReference type="InterPro" id="IPR006145">
    <property type="entry name" value="PsdUridine_synth_RsuA/RluA"/>
</dbReference>
<sequence length="388" mass="45166">HQGFESEYYFENGLRKVYPYHFGFQTFCKGRWVGRNIIDVMQKEFRQLPLEQFNKRCAKGLITVNGERISVGYVLKDNDKILNVVHRHELPVLACPIHIVHECKDLLIIDKPPSIPVHPCGRYRLNSVMLILKREYGYNNLYSKLDRLTSGLLIMAKTKEKAKEVIQQIEDRVVEKEYVCKVEGEFPEGEVICDEPIDRLTHKIGIFYVDKNGKESVTRFEKISSNGKTSIVRCKPKTGRTHQIRVHLQFLGYPIINDGIYNSFAFGPNKGKNGDFGGKSKEQLIADLLNEHPIEQWYDNDSLVPPIDLDQNNVIASSPLNSFEFGIYSETEEMKKYMESTKFDCTKFQVVEDCEECLVKFRDPKPEKLFMYLHCLRYKVIDRNIYKN</sequence>
<accession>A0A3S4QLC4</accession>
<evidence type="ECO:0000256" key="2">
    <source>
        <dbReference type="PROSITE-ProRule" id="PRU00182"/>
    </source>
</evidence>
<comment type="similarity">
    <text evidence="3">Belongs to the pseudouridine synthase RluA family.</text>
</comment>
<dbReference type="NCBIfam" id="TIGR00005">
    <property type="entry name" value="rluA_subfam"/>
    <property type="match status" value="1"/>
</dbReference>
<evidence type="ECO:0000256" key="3">
    <source>
        <dbReference type="RuleBase" id="RU362028"/>
    </source>
</evidence>
<organism evidence="5 6">
    <name type="scientific">Dinothrombium tinctorium</name>
    <dbReference type="NCBI Taxonomy" id="1965070"/>
    <lineage>
        <taxon>Eukaryota</taxon>
        <taxon>Metazoa</taxon>
        <taxon>Ecdysozoa</taxon>
        <taxon>Arthropoda</taxon>
        <taxon>Chelicerata</taxon>
        <taxon>Arachnida</taxon>
        <taxon>Acari</taxon>
        <taxon>Acariformes</taxon>
        <taxon>Trombidiformes</taxon>
        <taxon>Prostigmata</taxon>
        <taxon>Anystina</taxon>
        <taxon>Parasitengona</taxon>
        <taxon>Trombidioidea</taxon>
        <taxon>Trombidiidae</taxon>
        <taxon>Dinothrombium</taxon>
    </lineage>
</organism>
<dbReference type="EMBL" id="NCKU01005195">
    <property type="protein sequence ID" value="RWS04894.1"/>
    <property type="molecule type" value="Genomic_DNA"/>
</dbReference>
<dbReference type="GO" id="GO:0009982">
    <property type="term" value="F:pseudouridine synthase activity"/>
    <property type="evidence" value="ECO:0007669"/>
    <property type="project" value="InterPro"/>
</dbReference>
<dbReference type="Gene3D" id="3.30.2350.10">
    <property type="entry name" value="Pseudouridine synthase"/>
    <property type="match status" value="1"/>
</dbReference>
<comment type="catalytic activity">
    <reaction evidence="3">
        <text>a uridine in RNA = a pseudouridine in RNA</text>
        <dbReference type="Rhea" id="RHEA:48348"/>
        <dbReference type="Rhea" id="RHEA-COMP:12068"/>
        <dbReference type="Rhea" id="RHEA-COMP:12069"/>
        <dbReference type="ChEBI" id="CHEBI:65314"/>
        <dbReference type="ChEBI" id="CHEBI:65315"/>
    </reaction>
</comment>
<dbReference type="PANTHER" id="PTHR21600:SF40">
    <property type="entry name" value="PSEUDOURIDYLATE SYNTHASE RPUSD2"/>
    <property type="match status" value="1"/>
</dbReference>
<dbReference type="CDD" id="cd02557">
    <property type="entry name" value="PseudoU_synth_ScRIB2"/>
    <property type="match status" value="1"/>
</dbReference>